<comment type="similarity">
    <text evidence="4">Belongs to the tetraspanin (TM4SF) family.</text>
</comment>
<feature type="transmembrane region" description="Helical" evidence="19">
    <location>
        <begin position="689"/>
        <end position="708"/>
    </location>
</feature>
<evidence type="ECO:0000256" key="19">
    <source>
        <dbReference type="SAM" id="Phobius"/>
    </source>
</evidence>
<comment type="subcellular location">
    <subcellularLocation>
        <location evidence="2">Cell membrane</location>
        <topology evidence="2">Multi-pass membrane protein</topology>
    </subcellularLocation>
    <subcellularLocation>
        <location evidence="17">Cytoplasm</location>
    </subcellularLocation>
</comment>
<dbReference type="CDD" id="cd03159">
    <property type="entry name" value="TM4SF9_like_LEL"/>
    <property type="match status" value="1"/>
</dbReference>
<evidence type="ECO:0000256" key="7">
    <source>
        <dbReference type="ARBA" id="ARBA00022679"/>
    </source>
</evidence>
<dbReference type="InParanoid" id="G3ICB0"/>
<organism evidence="21 22">
    <name type="scientific">Cricetulus griseus</name>
    <name type="common">Chinese hamster</name>
    <name type="synonym">Cricetulus barabensis griseus</name>
    <dbReference type="NCBI Taxonomy" id="10029"/>
    <lineage>
        <taxon>Eukaryota</taxon>
        <taxon>Metazoa</taxon>
        <taxon>Chordata</taxon>
        <taxon>Craniata</taxon>
        <taxon>Vertebrata</taxon>
        <taxon>Euteleostomi</taxon>
        <taxon>Mammalia</taxon>
        <taxon>Eutheria</taxon>
        <taxon>Euarchontoglires</taxon>
        <taxon>Glires</taxon>
        <taxon>Rodentia</taxon>
        <taxon>Myomorpha</taxon>
        <taxon>Muroidea</taxon>
        <taxon>Cricetidae</taxon>
        <taxon>Cricetinae</taxon>
        <taxon>Cricetulus</taxon>
    </lineage>
</organism>
<sequence length="872" mass="96759">MASSSCPQSPLLVRLPKSIPGAHRKLEKYFQSLVSDSRVCTVQPVGPSAPDTFEVKFLERAAKEKVLKKRDHKMLIDDKPVTIFLETMKKPVEDLRPRPPSLTQSLDASLSDEEPASNSVDSVVQKVFLAMTDEQNCELLSKEQRTHIPAVGPGIRSVEGKGGIVTVCGNFKDTEKFLSVQLLESEQKQKYPPQKYPPSDVEREPPNQEDSGRGFSSSELKPRLEDAFEVPVPFLDYFRHACPGRIESIEKGFGVNIQIQDSTPNMVSVVFTTSQSGNIEAASESFVRDFQKCTQSLKQDCVSIEDPQIAKELRQELNRCFPKLLIKGQGRTLTLLGSQADISAATEKVSQTSIKTPVKIMASGYKAGIDVDSTHFNLLKPELLQEISEIENKYNTSGKVQEKSQKTCILFDPKDKEVDLSVHSYASFTDAFQHATFQLRTEVLSLKHLGKGKAHSHKTKFVDDLKKKHPNVHFVISRESMTLIGLPNQLAQAKHYVFKGMGLSPSSGEKLYVDDETPMGIDGNDSNAAVPPLRGSADSSGALKANETEDDCVICMNVISNKRVLSKCKHEFCTSCITKAMSLKPVCPVCQTSYGIQRGNQPDGGTMTSDTLRRSLPGYGDCGTIVIHYDIKSGIQTGVLSNISSITDLGGFDPVWLFLVVGGVMFILGFAGCIGALRENTFLLKFFSVFLGIIFFLELTAGVLAFVFKDWIKDQLYFFINNNIRAYRDDIDLQNLIDFTQEYWQCCGAFGADDWNLNIYFNCTDSNASRERCGVPFSCCTKDPAEDVINTQCGYDARQKPEVDQQIVIYTKGCVPQFEKWLQDNLTIVAGIFIGIALLQGLAILAMLCQRGKIRATRMPFDKALSRSFSLF</sequence>
<dbReference type="GO" id="GO:0005886">
    <property type="term" value="C:plasma membrane"/>
    <property type="evidence" value="ECO:0007669"/>
    <property type="project" value="UniProtKB-SubCell"/>
</dbReference>
<dbReference type="InterPro" id="IPR018503">
    <property type="entry name" value="Tetraspanin_CS"/>
</dbReference>
<reference evidence="22" key="1">
    <citation type="journal article" date="2011" name="Nat. Biotechnol.">
        <title>The genomic sequence of the Chinese hamster ovary (CHO)-K1 cell line.</title>
        <authorList>
            <person name="Xu X."/>
            <person name="Nagarajan H."/>
            <person name="Lewis N.E."/>
            <person name="Pan S."/>
            <person name="Cai Z."/>
            <person name="Liu X."/>
            <person name="Chen W."/>
            <person name="Xie M."/>
            <person name="Wang W."/>
            <person name="Hammond S."/>
            <person name="Andersen M.R."/>
            <person name="Neff N."/>
            <person name="Passarelli B."/>
            <person name="Koh W."/>
            <person name="Fan H.C."/>
            <person name="Wang J."/>
            <person name="Gui Y."/>
            <person name="Lee K.H."/>
            <person name="Betenbaugh M.J."/>
            <person name="Quake S.R."/>
            <person name="Famili I."/>
            <person name="Palsson B.O."/>
            <person name="Wang J."/>
        </authorList>
    </citation>
    <scope>NUCLEOTIDE SEQUENCE [LARGE SCALE GENOMIC DNA]</scope>
    <source>
        <strain evidence="22">CHO K1 cell line</strain>
    </source>
</reference>
<evidence type="ECO:0000256" key="17">
    <source>
        <dbReference type="RuleBase" id="RU367105"/>
    </source>
</evidence>
<dbReference type="GO" id="GO:0005737">
    <property type="term" value="C:cytoplasm"/>
    <property type="evidence" value="ECO:0007669"/>
    <property type="project" value="UniProtKB-SubCell"/>
</dbReference>
<name>G3ICB0_CRIGR</name>
<dbReference type="InterPro" id="IPR039396">
    <property type="entry name" value="Deltex_C"/>
</dbReference>
<dbReference type="InterPro" id="IPR048418">
    <property type="entry name" value="DTX3L_a/b_dom"/>
</dbReference>
<dbReference type="PROSITE" id="PS00421">
    <property type="entry name" value="TM4_1"/>
    <property type="match status" value="1"/>
</dbReference>
<dbReference type="GO" id="GO:0016567">
    <property type="term" value="P:protein ubiquitination"/>
    <property type="evidence" value="ECO:0007669"/>
    <property type="project" value="UniProtKB-UniRule"/>
</dbReference>
<dbReference type="InterPro" id="IPR057051">
    <property type="entry name" value="PARP14_RPM_1"/>
</dbReference>
<dbReference type="InterPro" id="IPR013083">
    <property type="entry name" value="Znf_RING/FYVE/PHD"/>
</dbReference>
<dbReference type="Proteomes" id="UP000001075">
    <property type="component" value="Unassembled WGS sequence"/>
</dbReference>
<dbReference type="InterPro" id="IPR039398">
    <property type="entry name" value="Deltex_fam"/>
</dbReference>
<dbReference type="InterPro" id="IPR017907">
    <property type="entry name" value="Znf_RING_CS"/>
</dbReference>
<dbReference type="InterPro" id="IPR008952">
    <property type="entry name" value="Tetraspanin_EC2_sf"/>
</dbReference>
<accession>G3ICB0</accession>
<dbReference type="EC" id="2.3.2.27" evidence="17"/>
<keyword evidence="9 17" id="KW-0479">Metal-binding</keyword>
<dbReference type="EMBL" id="JH001905">
    <property type="protein sequence ID" value="EGW08293.1"/>
    <property type="molecule type" value="Genomic_DNA"/>
</dbReference>
<dbReference type="UniPathway" id="UPA00143"/>
<proteinExistence type="inferred from homology"/>
<dbReference type="Pfam" id="PF13923">
    <property type="entry name" value="zf-C3HC4_2"/>
    <property type="match status" value="1"/>
</dbReference>
<keyword evidence="14" id="KW-1015">Disulfide bond</keyword>
<dbReference type="SMART" id="SM00184">
    <property type="entry name" value="RING"/>
    <property type="match status" value="1"/>
</dbReference>
<evidence type="ECO:0000256" key="16">
    <source>
        <dbReference type="PROSITE-ProRule" id="PRU00175"/>
    </source>
</evidence>
<comment type="pathway">
    <text evidence="3 17">Protein modification; protein ubiquitination.</text>
</comment>
<dbReference type="Pfam" id="PF21718">
    <property type="entry name" value="KH_DTX3L"/>
    <property type="match status" value="2"/>
</dbReference>
<keyword evidence="17" id="KW-0963">Cytoplasm</keyword>
<feature type="domain" description="RING-type" evidence="20">
    <location>
        <begin position="552"/>
        <end position="591"/>
    </location>
</feature>
<feature type="transmembrane region" description="Helical" evidence="19">
    <location>
        <begin position="826"/>
        <end position="849"/>
    </location>
</feature>
<dbReference type="GO" id="GO:0008270">
    <property type="term" value="F:zinc ion binding"/>
    <property type="evidence" value="ECO:0007669"/>
    <property type="project" value="UniProtKB-KW"/>
</dbReference>
<dbReference type="InterPro" id="IPR001841">
    <property type="entry name" value="Znf_RING"/>
</dbReference>
<dbReference type="SUPFAM" id="SSF48652">
    <property type="entry name" value="Tetraspanin"/>
    <property type="match status" value="1"/>
</dbReference>
<dbReference type="AlphaFoldDB" id="G3ICB0"/>
<protein>
    <recommendedName>
        <fullName evidence="17">E3 ubiquitin-protein ligase</fullName>
        <ecNumber evidence="17">2.3.2.27</ecNumber>
    </recommendedName>
</protein>
<evidence type="ECO:0000256" key="2">
    <source>
        <dbReference type="ARBA" id="ARBA00004651"/>
    </source>
</evidence>
<evidence type="ECO:0000256" key="5">
    <source>
        <dbReference type="ARBA" id="ARBA00009413"/>
    </source>
</evidence>
<evidence type="ECO:0000256" key="10">
    <source>
        <dbReference type="ARBA" id="ARBA00022771"/>
    </source>
</evidence>
<evidence type="ECO:0000313" key="21">
    <source>
        <dbReference type="EMBL" id="EGW08293.1"/>
    </source>
</evidence>
<evidence type="ECO:0000256" key="1">
    <source>
        <dbReference type="ARBA" id="ARBA00000900"/>
    </source>
</evidence>
<dbReference type="PROSITE" id="PS50089">
    <property type="entry name" value="ZF_RING_2"/>
    <property type="match status" value="1"/>
</dbReference>
<dbReference type="FunCoup" id="G3ICB0">
    <property type="interactions" value="1145"/>
</dbReference>
<dbReference type="InterPro" id="IPR018499">
    <property type="entry name" value="Tetraspanin/Peripherin"/>
</dbReference>
<keyword evidence="7 17" id="KW-0808">Transferase</keyword>
<evidence type="ECO:0000256" key="4">
    <source>
        <dbReference type="ARBA" id="ARBA00006840"/>
    </source>
</evidence>
<dbReference type="Gene3D" id="1.10.1450.10">
    <property type="entry name" value="Tetraspanin"/>
    <property type="match status" value="1"/>
</dbReference>
<evidence type="ECO:0000256" key="8">
    <source>
        <dbReference type="ARBA" id="ARBA00022692"/>
    </source>
</evidence>
<feature type="transmembrane region" description="Helical" evidence="19">
    <location>
        <begin position="655"/>
        <end position="677"/>
    </location>
</feature>
<evidence type="ECO:0000313" key="22">
    <source>
        <dbReference type="Proteomes" id="UP000001075"/>
    </source>
</evidence>
<evidence type="ECO:0000256" key="11">
    <source>
        <dbReference type="ARBA" id="ARBA00022833"/>
    </source>
</evidence>
<dbReference type="PRINTS" id="PR00259">
    <property type="entry name" value="TMFOUR"/>
</dbReference>
<keyword evidence="12 19" id="KW-1133">Transmembrane helix</keyword>
<feature type="compositionally biased region" description="Basic and acidic residues" evidence="18">
    <location>
        <begin position="200"/>
        <end position="212"/>
    </location>
</feature>
<dbReference type="InterPro" id="IPR039399">
    <property type="entry name" value="Deltex_C_sf"/>
</dbReference>
<evidence type="ECO:0000256" key="18">
    <source>
        <dbReference type="SAM" id="MobiDB-lite"/>
    </source>
</evidence>
<dbReference type="InterPro" id="IPR048409">
    <property type="entry name" value="DTX3L_KH-like"/>
</dbReference>
<dbReference type="Pfam" id="PF23222">
    <property type="entry name" value="RRM_PARP14_1"/>
    <property type="match status" value="1"/>
</dbReference>
<dbReference type="Gene3D" id="3.30.390.130">
    <property type="match status" value="1"/>
</dbReference>
<evidence type="ECO:0000256" key="12">
    <source>
        <dbReference type="ARBA" id="ARBA00022989"/>
    </source>
</evidence>
<evidence type="ECO:0000256" key="13">
    <source>
        <dbReference type="ARBA" id="ARBA00023136"/>
    </source>
</evidence>
<feature type="region of interest" description="Disordered" evidence="18">
    <location>
        <begin position="92"/>
        <end position="118"/>
    </location>
</feature>
<dbReference type="eggNOG" id="ENOG502RGAW">
    <property type="taxonomic scope" value="Eukaryota"/>
</dbReference>
<keyword evidence="13 19" id="KW-0472">Membrane</keyword>
<keyword evidence="15" id="KW-0325">Glycoprotein</keyword>
<dbReference type="PaxDb" id="10029-XP_007651184.1"/>
<dbReference type="Pfam" id="PF18102">
    <property type="entry name" value="DTC"/>
    <property type="match status" value="1"/>
</dbReference>
<dbReference type="Pfam" id="PF00335">
    <property type="entry name" value="Tetraspanin"/>
    <property type="match status" value="1"/>
</dbReference>
<dbReference type="Gene3D" id="3.30.40.10">
    <property type="entry name" value="Zinc/RING finger domain, C3HC4 (zinc finger)"/>
    <property type="match status" value="1"/>
</dbReference>
<keyword evidence="11 17" id="KW-0862">Zinc</keyword>
<dbReference type="Pfam" id="PF21717">
    <property type="entry name" value="DTX3L_a-b"/>
    <property type="match status" value="1"/>
</dbReference>
<dbReference type="SUPFAM" id="SSF57850">
    <property type="entry name" value="RING/U-box"/>
    <property type="match status" value="1"/>
</dbReference>
<feature type="region of interest" description="Disordered" evidence="18">
    <location>
        <begin position="188"/>
        <end position="220"/>
    </location>
</feature>
<comment type="catalytic activity">
    <reaction evidence="1 17">
        <text>S-ubiquitinyl-[E2 ubiquitin-conjugating enzyme]-L-cysteine + [acceptor protein]-L-lysine = [E2 ubiquitin-conjugating enzyme]-L-cysteine + N(6)-ubiquitinyl-[acceptor protein]-L-lysine.</text>
        <dbReference type="EC" id="2.3.2.27"/>
    </reaction>
</comment>
<keyword evidence="6" id="KW-1003">Cell membrane</keyword>
<evidence type="ECO:0000259" key="20">
    <source>
        <dbReference type="PROSITE" id="PS50089"/>
    </source>
</evidence>
<evidence type="ECO:0000256" key="3">
    <source>
        <dbReference type="ARBA" id="ARBA00004906"/>
    </source>
</evidence>
<dbReference type="PROSITE" id="PS00518">
    <property type="entry name" value="ZF_RING_1"/>
    <property type="match status" value="1"/>
</dbReference>
<gene>
    <name evidence="21" type="ORF">I79_021303</name>
</gene>
<dbReference type="PANTHER" id="PTHR12622">
    <property type="entry name" value="DELTEX-RELATED"/>
    <property type="match status" value="1"/>
</dbReference>
<comment type="similarity">
    <text evidence="5 17">Belongs to the Deltex family.</text>
</comment>
<keyword evidence="10 16" id="KW-0863">Zinc-finger</keyword>
<evidence type="ECO:0000256" key="9">
    <source>
        <dbReference type="ARBA" id="ARBA00022723"/>
    </source>
</evidence>
<evidence type="ECO:0000256" key="14">
    <source>
        <dbReference type="ARBA" id="ARBA00023157"/>
    </source>
</evidence>
<evidence type="ECO:0000256" key="15">
    <source>
        <dbReference type="ARBA" id="ARBA00023180"/>
    </source>
</evidence>
<dbReference type="GO" id="GO:0061630">
    <property type="term" value="F:ubiquitin protein ligase activity"/>
    <property type="evidence" value="ECO:0007669"/>
    <property type="project" value="UniProtKB-UniRule"/>
</dbReference>
<dbReference type="GO" id="GO:0007219">
    <property type="term" value="P:Notch signaling pathway"/>
    <property type="evidence" value="ECO:0007669"/>
    <property type="project" value="InterPro"/>
</dbReference>
<keyword evidence="8 19" id="KW-0812">Transmembrane</keyword>
<dbReference type="FunFam" id="1.10.1450.10:FF:000001">
    <property type="entry name" value="Tetraspanin"/>
    <property type="match status" value="1"/>
</dbReference>
<evidence type="ECO:0000256" key="6">
    <source>
        <dbReference type="ARBA" id="ARBA00022475"/>
    </source>
</evidence>